<keyword evidence="2" id="KW-1185">Reference proteome</keyword>
<evidence type="ECO:0000313" key="2">
    <source>
        <dbReference type="Proteomes" id="UP001050975"/>
    </source>
</evidence>
<protein>
    <recommendedName>
        <fullName evidence="3">Sigma-70 family RNA polymerase sigma factor</fullName>
    </recommendedName>
</protein>
<dbReference type="Proteomes" id="UP001050975">
    <property type="component" value="Unassembled WGS sequence"/>
</dbReference>
<gene>
    <name evidence="1" type="ORF">MiSe_14280</name>
</gene>
<dbReference type="SUPFAM" id="SSF88659">
    <property type="entry name" value="Sigma3 and sigma4 domains of RNA polymerase sigma factors"/>
    <property type="match status" value="1"/>
</dbReference>
<reference evidence="1" key="1">
    <citation type="submission" date="2019-10" db="EMBL/GenBank/DDBJ databases">
        <title>Draft genome sequece of Microseira wollei NIES-4236.</title>
        <authorList>
            <person name="Yamaguchi H."/>
            <person name="Suzuki S."/>
            <person name="Kawachi M."/>
        </authorList>
    </citation>
    <scope>NUCLEOTIDE SEQUENCE</scope>
    <source>
        <strain evidence="1">NIES-4236</strain>
    </source>
</reference>
<dbReference type="RefSeq" id="WP_226576770.1">
    <property type="nucleotide sequence ID" value="NZ_BLAY01000016.1"/>
</dbReference>
<dbReference type="InterPro" id="IPR013324">
    <property type="entry name" value="RNA_pol_sigma_r3/r4-like"/>
</dbReference>
<dbReference type="AlphaFoldDB" id="A0AAV3X615"/>
<sequence>MDEQLEQLVLEAQRHARQTPERQLALEELVKEILRSRKIARPPMGEPLSGVYQEIYEQVKQQFLHQIEEELHNYNPKLISMREWANTLRNQACKKALEDGQLLKNLALEAQRHPPGSRLRQHALTQLIEAIRLSGRLCHPKRPGLSPKFYNLLYDEVVNKTLIYVCRKIDNYDPERGEQKFMNWVNFRLERVFIECEGEYRNQEIDVLPWPDDPFDIVAPEEPISLFDMVRECLEEDAEKVFQKEYIRPKKDANFRAIALKRFDGKSWKEIAQELDVKIPTLSSFFQRSCEKFRSQLMQCIRE</sequence>
<name>A0AAV3X615_9CYAN</name>
<comment type="caution">
    <text evidence="1">The sequence shown here is derived from an EMBL/GenBank/DDBJ whole genome shotgun (WGS) entry which is preliminary data.</text>
</comment>
<evidence type="ECO:0000313" key="1">
    <source>
        <dbReference type="EMBL" id="GET36676.1"/>
    </source>
</evidence>
<accession>A0AAV3X615</accession>
<proteinExistence type="predicted"/>
<evidence type="ECO:0008006" key="3">
    <source>
        <dbReference type="Google" id="ProtNLM"/>
    </source>
</evidence>
<organism evidence="1 2">
    <name type="scientific">Microseira wollei NIES-4236</name>
    <dbReference type="NCBI Taxonomy" id="2530354"/>
    <lineage>
        <taxon>Bacteria</taxon>
        <taxon>Bacillati</taxon>
        <taxon>Cyanobacteriota</taxon>
        <taxon>Cyanophyceae</taxon>
        <taxon>Oscillatoriophycideae</taxon>
        <taxon>Aerosakkonematales</taxon>
        <taxon>Aerosakkonemataceae</taxon>
        <taxon>Microseira</taxon>
    </lineage>
</organism>
<dbReference type="EMBL" id="BLAY01000016">
    <property type="protein sequence ID" value="GET36676.1"/>
    <property type="molecule type" value="Genomic_DNA"/>
</dbReference>